<reference evidence="1" key="1">
    <citation type="journal article" date="2019" name="Sci. Rep.">
        <title>Draft genome of Tanacetum cinerariifolium, the natural source of mosquito coil.</title>
        <authorList>
            <person name="Yamashiro T."/>
            <person name="Shiraishi A."/>
            <person name="Satake H."/>
            <person name="Nakayama K."/>
        </authorList>
    </citation>
    <scope>NUCLEOTIDE SEQUENCE</scope>
</reference>
<accession>A0A6L2P6R1</accession>
<name>A0A6L2P6R1_TANCI</name>
<proteinExistence type="predicted"/>
<organism evidence="1">
    <name type="scientific">Tanacetum cinerariifolium</name>
    <name type="common">Dalmatian daisy</name>
    <name type="synonym">Chrysanthemum cinerariifolium</name>
    <dbReference type="NCBI Taxonomy" id="118510"/>
    <lineage>
        <taxon>Eukaryota</taxon>
        <taxon>Viridiplantae</taxon>
        <taxon>Streptophyta</taxon>
        <taxon>Embryophyta</taxon>
        <taxon>Tracheophyta</taxon>
        <taxon>Spermatophyta</taxon>
        <taxon>Magnoliopsida</taxon>
        <taxon>eudicotyledons</taxon>
        <taxon>Gunneridae</taxon>
        <taxon>Pentapetalae</taxon>
        <taxon>asterids</taxon>
        <taxon>campanulids</taxon>
        <taxon>Asterales</taxon>
        <taxon>Asteraceae</taxon>
        <taxon>Asteroideae</taxon>
        <taxon>Anthemideae</taxon>
        <taxon>Anthemidinae</taxon>
        <taxon>Tanacetum</taxon>
    </lineage>
</organism>
<gene>
    <name evidence="1" type="ORF">Tci_066109</name>
</gene>
<sequence length="218" mass="25502">MTLLTNDFQKEESQNIDRELALEKQAELSAEQAFWSKNYSILLIDEMTEVQNVFNKMEQAVEQHCVKKNKFQDKMKNVLKDIERLLEQAISVDIGNIVVHDLVNFADKTVKVCERCVPNETELQKNFINKECYDTLFKKFNTLEKHCISLEVDNQLKKEIFLRNNSFSKQSAPTFDQLFQINYLKAQSQEKDTVIVKLKERLMSLSGNVQDGKIEREL</sequence>
<protein>
    <submittedName>
        <fullName evidence="1">Uncharacterized protein</fullName>
    </submittedName>
</protein>
<comment type="caution">
    <text evidence="1">The sequence shown here is derived from an EMBL/GenBank/DDBJ whole genome shotgun (WGS) entry which is preliminary data.</text>
</comment>
<dbReference type="EMBL" id="BKCJ010011004">
    <property type="protein sequence ID" value="GEU94131.1"/>
    <property type="molecule type" value="Genomic_DNA"/>
</dbReference>
<dbReference type="AlphaFoldDB" id="A0A6L2P6R1"/>
<evidence type="ECO:0000313" key="1">
    <source>
        <dbReference type="EMBL" id="GEU94131.1"/>
    </source>
</evidence>